<reference evidence="2" key="2">
    <citation type="submission" date="2023-06" db="EMBL/GenBank/DDBJ databases">
        <authorList>
            <person name="Swenson N.G."/>
            <person name="Wegrzyn J.L."/>
            <person name="Mcevoy S.L."/>
        </authorList>
    </citation>
    <scope>NUCLEOTIDE SEQUENCE</scope>
    <source>
        <strain evidence="2">NS2018</strain>
        <tissue evidence="2">Leaf</tissue>
    </source>
</reference>
<feature type="region of interest" description="Disordered" evidence="1">
    <location>
        <begin position="109"/>
        <end position="140"/>
    </location>
</feature>
<feature type="compositionally biased region" description="Basic and acidic residues" evidence="1">
    <location>
        <begin position="117"/>
        <end position="131"/>
    </location>
</feature>
<sequence>MLILTGVVRNISIIFSRILSKVVPSMTSLFPIISPRMILIPLAIISSRALVILVVIPSLVVPLSPVVIHPIYAGFAQCFRGYAHNLGVYFRVLGYYRAIDNSNRKQIVSGSSVSKPTETKQDDLETEHDTTKQGGGGGGVEETFDVVLPLRKRVSLTKMSETSVWVTGVGGSVYERFWNGVQWVIAPHELPLSAGPAISVFMFNQTILALSEAGILYQMQLSESSQPQPLWVEFTPALDQSTNKEAEQSSVSQIKSGVVSYDGERVYFCTKNGLLLELIEVETSRWVNHGQPPGANVAAIADAASIRPEVVYTISSTGDLYEYDRTSKPSWKKHIWSKGTAGNASLIPSTGCTIHGLIGEHSISLFLLTKSGNLIERRIQQRKWKWIVHGSPKDQRLTSITPVLQDESDEKSLSLFFTTSAGTIFEYRLLKHSGISQKNQIPEGWLSHMHPPHAKVARGIPGLPLQVGRILFPLDDGRLAELHLSGLGGENSGPANQLNVRRKVLIKYVWSILDAPETEGWNAEYCTEDRGPMNCITGIKDEPNDSGITRMARRRKASQAQQDYLFPSSLGGRPENPRKEYNLPDNWINTNFRLRLMHGGRSFFFITDGGFTFEYLYAENVWLWLRHDHSTPMEGALGNYNGSLYVVDVYGSLLIRERISDELGWINCTAMRKGRQVIGGPPWEGMTGKAMKVTAEDALFFVSKNGRLLQFTVALRKFKWKDCRHPPSTKVACIVDQEQFRDNIVFVVGRNGRLYQYNKVTELWHEHYQSQHLILSILPGTAMRPSSMSLTGSLFMLSEDGGLVEYHWNTWDGWNWVEHGTPDKGVTLVGSPGPCFEGNQLFLIGSDGKVYLRYMDEMTWRWKNCGFPHNGKKKDKNPTQVKDRDTKEEICIDEDFVASSEKEAEDLHNLNRNCNPKVAATRPIPFSEDSVVFELRDGRLAEMRRVEDKSWEWERTISTPTSSCFANYWAALAS</sequence>
<organism evidence="2 3">
    <name type="scientific">Acer saccharum</name>
    <name type="common">Sugar maple</name>
    <dbReference type="NCBI Taxonomy" id="4024"/>
    <lineage>
        <taxon>Eukaryota</taxon>
        <taxon>Viridiplantae</taxon>
        <taxon>Streptophyta</taxon>
        <taxon>Embryophyta</taxon>
        <taxon>Tracheophyta</taxon>
        <taxon>Spermatophyta</taxon>
        <taxon>Magnoliopsida</taxon>
        <taxon>eudicotyledons</taxon>
        <taxon>Gunneridae</taxon>
        <taxon>Pentapetalae</taxon>
        <taxon>rosids</taxon>
        <taxon>malvids</taxon>
        <taxon>Sapindales</taxon>
        <taxon>Sapindaceae</taxon>
        <taxon>Hippocastanoideae</taxon>
        <taxon>Acereae</taxon>
        <taxon>Acer</taxon>
    </lineage>
</organism>
<evidence type="ECO:0000313" key="2">
    <source>
        <dbReference type="EMBL" id="KAK0603177.1"/>
    </source>
</evidence>
<name>A0AA39W4A9_ACESA</name>
<evidence type="ECO:0000256" key="1">
    <source>
        <dbReference type="SAM" id="MobiDB-lite"/>
    </source>
</evidence>
<accession>A0AA39W4A9</accession>
<proteinExistence type="predicted"/>
<comment type="caution">
    <text evidence="2">The sequence shown here is derived from an EMBL/GenBank/DDBJ whole genome shotgun (WGS) entry which is preliminary data.</text>
</comment>
<reference evidence="2" key="1">
    <citation type="journal article" date="2022" name="Plant J.">
        <title>Strategies of tolerance reflected in two North American maple genomes.</title>
        <authorList>
            <person name="McEvoy S.L."/>
            <person name="Sezen U.U."/>
            <person name="Trouern-Trend A."/>
            <person name="McMahon S.M."/>
            <person name="Schaberg P.G."/>
            <person name="Yang J."/>
            <person name="Wegrzyn J.L."/>
            <person name="Swenson N.G."/>
        </authorList>
    </citation>
    <scope>NUCLEOTIDE SEQUENCE</scope>
    <source>
        <strain evidence="2">NS2018</strain>
    </source>
</reference>
<dbReference type="SUPFAM" id="SSF89372">
    <property type="entry name" value="Fucose-specific lectin"/>
    <property type="match status" value="2"/>
</dbReference>
<protein>
    <submittedName>
        <fullName evidence="2">Uncharacterized protein</fullName>
    </submittedName>
</protein>
<dbReference type="AlphaFoldDB" id="A0AA39W4A9"/>
<dbReference type="Gene3D" id="2.120.10.70">
    <property type="entry name" value="Fucose-specific lectin"/>
    <property type="match status" value="2"/>
</dbReference>
<keyword evidence="3" id="KW-1185">Reference proteome</keyword>
<gene>
    <name evidence="2" type="ORF">LWI29_002192</name>
</gene>
<dbReference type="PANTHER" id="PTHR36893">
    <property type="entry name" value="OS01G0275950 PROTEIN"/>
    <property type="match status" value="1"/>
</dbReference>
<dbReference type="EMBL" id="JAUESC010000002">
    <property type="protein sequence ID" value="KAK0603177.1"/>
    <property type="molecule type" value="Genomic_DNA"/>
</dbReference>
<dbReference type="PANTHER" id="PTHR36893:SF1">
    <property type="entry name" value="BULB-TYPE LECTIN DOMAIN-CONTAINING PROTEIN"/>
    <property type="match status" value="1"/>
</dbReference>
<evidence type="ECO:0000313" key="3">
    <source>
        <dbReference type="Proteomes" id="UP001168877"/>
    </source>
</evidence>
<dbReference type="Proteomes" id="UP001168877">
    <property type="component" value="Unassembled WGS sequence"/>
</dbReference>